<feature type="non-terminal residue" evidence="1">
    <location>
        <position position="1"/>
    </location>
</feature>
<name>A0ACA9RCF6_9GLOM</name>
<dbReference type="Proteomes" id="UP000789920">
    <property type="component" value="Unassembled WGS sequence"/>
</dbReference>
<proteinExistence type="predicted"/>
<comment type="caution">
    <text evidence="1">The sequence shown here is derived from an EMBL/GenBank/DDBJ whole genome shotgun (WGS) entry which is preliminary data.</text>
</comment>
<protein>
    <submittedName>
        <fullName evidence="1">17692_t:CDS:1</fullName>
    </submittedName>
</protein>
<organism evidence="1 2">
    <name type="scientific">Racocetra persica</name>
    <dbReference type="NCBI Taxonomy" id="160502"/>
    <lineage>
        <taxon>Eukaryota</taxon>
        <taxon>Fungi</taxon>
        <taxon>Fungi incertae sedis</taxon>
        <taxon>Mucoromycota</taxon>
        <taxon>Glomeromycotina</taxon>
        <taxon>Glomeromycetes</taxon>
        <taxon>Diversisporales</taxon>
        <taxon>Gigasporaceae</taxon>
        <taxon>Racocetra</taxon>
    </lineage>
</organism>
<evidence type="ECO:0000313" key="1">
    <source>
        <dbReference type="EMBL" id="CAG8786176.1"/>
    </source>
</evidence>
<gene>
    <name evidence="1" type="ORF">RPERSI_LOCUS18337</name>
</gene>
<evidence type="ECO:0000313" key="2">
    <source>
        <dbReference type="Proteomes" id="UP000789920"/>
    </source>
</evidence>
<dbReference type="EMBL" id="CAJVQC010048400">
    <property type="protein sequence ID" value="CAG8786176.1"/>
    <property type="molecule type" value="Genomic_DNA"/>
</dbReference>
<keyword evidence="2" id="KW-1185">Reference proteome</keyword>
<reference evidence="1" key="1">
    <citation type="submission" date="2021-06" db="EMBL/GenBank/DDBJ databases">
        <authorList>
            <person name="Kallberg Y."/>
            <person name="Tangrot J."/>
            <person name="Rosling A."/>
        </authorList>
    </citation>
    <scope>NUCLEOTIDE SEQUENCE</scope>
    <source>
        <strain evidence="1">MA461A</strain>
    </source>
</reference>
<accession>A0ACA9RCF6</accession>
<sequence length="69" mass="7943">FALPFTITAELAWFTVPTIFLVAFILFGILAVGYDENDLPLDDYCKDLEAEVKYLERHLPAQEEKDIIH</sequence>